<feature type="transmembrane region" description="Helical" evidence="1">
    <location>
        <begin position="89"/>
        <end position="110"/>
    </location>
</feature>
<evidence type="ECO:0000256" key="1">
    <source>
        <dbReference type="SAM" id="Phobius"/>
    </source>
</evidence>
<feature type="transmembrane region" description="Helical" evidence="1">
    <location>
        <begin position="51"/>
        <end position="69"/>
    </location>
</feature>
<keyword evidence="1" id="KW-0812">Transmembrane</keyword>
<dbReference type="Pfam" id="PF16479">
    <property type="entry name" value="DUF5056"/>
    <property type="match status" value="1"/>
</dbReference>
<gene>
    <name evidence="2" type="ORF">EDC38_3195</name>
</gene>
<protein>
    <submittedName>
        <fullName evidence="2">Uncharacterized protein DUF5056</fullName>
    </submittedName>
</protein>
<accession>A0A3N1NRA3</accession>
<proteinExistence type="predicted"/>
<keyword evidence="1" id="KW-1133">Transmembrane helix</keyword>
<dbReference type="EMBL" id="RJUK01000004">
    <property type="protein sequence ID" value="ROQ17080.1"/>
    <property type="molecule type" value="Genomic_DNA"/>
</dbReference>
<comment type="caution">
    <text evidence="2">The sequence shown here is derived from an EMBL/GenBank/DDBJ whole genome shotgun (WGS) entry which is preliminary data.</text>
</comment>
<dbReference type="OrthoDB" id="5733264at2"/>
<keyword evidence="1" id="KW-0472">Membrane</keyword>
<dbReference type="RefSeq" id="WP_123639540.1">
    <property type="nucleotide sequence ID" value="NZ_RJUK01000004.1"/>
</dbReference>
<dbReference type="InterPro" id="IPR032129">
    <property type="entry name" value="DUF5056"/>
</dbReference>
<evidence type="ECO:0000313" key="3">
    <source>
        <dbReference type="Proteomes" id="UP000273643"/>
    </source>
</evidence>
<sequence>MKSDIPNDERELDAWLSQTLQRNSDHIDDAGFTDAVMHRLPVRRAGRLSRVLWVLLMAGLAGLLALVLIPAPTWAYALAGALLATPLTVVIQVGLLATAVLVAGASYWVWQED</sequence>
<name>A0A3N1NRA3_9GAMM</name>
<dbReference type="Proteomes" id="UP000273643">
    <property type="component" value="Unassembled WGS sequence"/>
</dbReference>
<keyword evidence="3" id="KW-1185">Reference proteome</keyword>
<evidence type="ECO:0000313" key="2">
    <source>
        <dbReference type="EMBL" id="ROQ17080.1"/>
    </source>
</evidence>
<reference evidence="2 3" key="1">
    <citation type="submission" date="2018-11" db="EMBL/GenBank/DDBJ databases">
        <title>Genomic Encyclopedia of Type Strains, Phase IV (KMG-IV): sequencing the most valuable type-strain genomes for metagenomic binning, comparative biology and taxonomic classification.</title>
        <authorList>
            <person name="Goeker M."/>
        </authorList>
    </citation>
    <scope>NUCLEOTIDE SEQUENCE [LARGE SCALE GENOMIC DNA]</scope>
    <source>
        <strain evidence="2 3">DSM 16974</strain>
    </source>
</reference>
<dbReference type="AlphaFoldDB" id="A0A3N1NRA3"/>
<organism evidence="2 3">
    <name type="scientific">Marinimicrobium koreense</name>
    <dbReference type="NCBI Taxonomy" id="306545"/>
    <lineage>
        <taxon>Bacteria</taxon>
        <taxon>Pseudomonadati</taxon>
        <taxon>Pseudomonadota</taxon>
        <taxon>Gammaproteobacteria</taxon>
        <taxon>Cellvibrionales</taxon>
        <taxon>Cellvibrionaceae</taxon>
        <taxon>Marinimicrobium</taxon>
    </lineage>
</organism>